<dbReference type="RefSeq" id="WP_067390555.1">
    <property type="nucleotide sequence ID" value="NZ_JXKH01000002.1"/>
</dbReference>
<dbReference type="GO" id="GO:0003887">
    <property type="term" value="F:DNA-directed DNA polymerase activity"/>
    <property type="evidence" value="ECO:0007669"/>
    <property type="project" value="UniProtKB-KW"/>
</dbReference>
<dbReference type="Pfam" id="PF21694">
    <property type="entry name" value="DNA_pol3_delta_C"/>
    <property type="match status" value="1"/>
</dbReference>
<evidence type="ECO:0000259" key="10">
    <source>
        <dbReference type="Pfam" id="PF21694"/>
    </source>
</evidence>
<dbReference type="Gene3D" id="1.10.8.60">
    <property type="match status" value="1"/>
</dbReference>
<dbReference type="GO" id="GO:0009360">
    <property type="term" value="C:DNA polymerase III complex"/>
    <property type="evidence" value="ECO:0007669"/>
    <property type="project" value="InterPro"/>
</dbReference>
<evidence type="ECO:0000256" key="2">
    <source>
        <dbReference type="ARBA" id="ARBA00017703"/>
    </source>
</evidence>
<keyword evidence="4" id="KW-0548">Nucleotidyltransferase</keyword>
<dbReference type="InterPro" id="IPR048466">
    <property type="entry name" value="DNA_pol3_delta-like_C"/>
</dbReference>
<feature type="domain" description="DNA polymerase III delta N-terminal" evidence="9">
    <location>
        <begin position="19"/>
        <end position="144"/>
    </location>
</feature>
<evidence type="ECO:0000313" key="11">
    <source>
        <dbReference type="EMBL" id="OJG19622.1"/>
    </source>
</evidence>
<evidence type="ECO:0000256" key="7">
    <source>
        <dbReference type="ARBA" id="ARBA00034754"/>
    </source>
</evidence>
<dbReference type="PANTHER" id="PTHR34388:SF1">
    <property type="entry name" value="DNA POLYMERASE III SUBUNIT DELTA"/>
    <property type="match status" value="1"/>
</dbReference>
<dbReference type="STRING" id="214095.RU97_GL001193"/>
<evidence type="ECO:0000256" key="8">
    <source>
        <dbReference type="ARBA" id="ARBA00049244"/>
    </source>
</evidence>
<dbReference type="Pfam" id="PF06144">
    <property type="entry name" value="DNA_pol3_delta"/>
    <property type="match status" value="1"/>
</dbReference>
<gene>
    <name evidence="11" type="ORF">RU97_GL001193</name>
</gene>
<evidence type="ECO:0000259" key="9">
    <source>
        <dbReference type="Pfam" id="PF06144"/>
    </source>
</evidence>
<dbReference type="Proteomes" id="UP000181884">
    <property type="component" value="Unassembled WGS sequence"/>
</dbReference>
<dbReference type="PANTHER" id="PTHR34388">
    <property type="entry name" value="DNA POLYMERASE III SUBUNIT DELTA"/>
    <property type="match status" value="1"/>
</dbReference>
<dbReference type="EC" id="2.7.7.7" evidence="1"/>
<evidence type="ECO:0000313" key="12">
    <source>
        <dbReference type="Proteomes" id="UP000181884"/>
    </source>
</evidence>
<reference evidence="11 12" key="1">
    <citation type="submission" date="2014-12" db="EMBL/GenBank/DDBJ databases">
        <title>Draft genome sequences of 29 type strains of Enterococci.</title>
        <authorList>
            <person name="Zhong Z."/>
            <person name="Sun Z."/>
            <person name="Liu W."/>
            <person name="Zhang W."/>
            <person name="Zhang H."/>
        </authorList>
    </citation>
    <scope>NUCLEOTIDE SEQUENCE [LARGE SCALE GENOMIC DNA]</scope>
    <source>
        <strain evidence="11 12">DSM 17029</strain>
    </source>
</reference>
<dbReference type="AlphaFoldDB" id="A0A1L8RIT8"/>
<dbReference type="Gene3D" id="3.40.50.300">
    <property type="entry name" value="P-loop containing nucleotide triphosphate hydrolases"/>
    <property type="match status" value="1"/>
</dbReference>
<dbReference type="GO" id="GO:0003677">
    <property type="term" value="F:DNA binding"/>
    <property type="evidence" value="ECO:0007669"/>
    <property type="project" value="InterPro"/>
</dbReference>
<name>A0A1L8RIT8_9ENTE</name>
<comment type="caution">
    <text evidence="11">The sequence shown here is derived from an EMBL/GenBank/DDBJ whole genome shotgun (WGS) entry which is preliminary data.</text>
</comment>
<dbReference type="InterPro" id="IPR008921">
    <property type="entry name" value="DNA_pol3_clamp-load_cplx_C"/>
</dbReference>
<dbReference type="InterPro" id="IPR027417">
    <property type="entry name" value="P-loop_NTPase"/>
</dbReference>
<evidence type="ECO:0000256" key="5">
    <source>
        <dbReference type="ARBA" id="ARBA00022705"/>
    </source>
</evidence>
<dbReference type="EMBL" id="JXKH01000002">
    <property type="protein sequence ID" value="OJG19622.1"/>
    <property type="molecule type" value="Genomic_DNA"/>
</dbReference>
<accession>A0A1L8RIT8</accession>
<proteinExistence type="inferred from homology"/>
<evidence type="ECO:0000256" key="4">
    <source>
        <dbReference type="ARBA" id="ARBA00022695"/>
    </source>
</evidence>
<dbReference type="NCBIfam" id="TIGR01128">
    <property type="entry name" value="holA"/>
    <property type="match status" value="1"/>
</dbReference>
<feature type="domain" description="DNA polymerase III delta subunit-like C-terminal" evidence="10">
    <location>
        <begin position="217"/>
        <end position="336"/>
    </location>
</feature>
<dbReference type="SUPFAM" id="SSF48019">
    <property type="entry name" value="post-AAA+ oligomerization domain-like"/>
    <property type="match status" value="1"/>
</dbReference>
<organism evidence="11 12">
    <name type="scientific">Enterococcus canis</name>
    <dbReference type="NCBI Taxonomy" id="214095"/>
    <lineage>
        <taxon>Bacteria</taxon>
        <taxon>Bacillati</taxon>
        <taxon>Bacillota</taxon>
        <taxon>Bacilli</taxon>
        <taxon>Lactobacillales</taxon>
        <taxon>Enterococcaceae</taxon>
        <taxon>Enterococcus</taxon>
    </lineage>
</organism>
<evidence type="ECO:0000256" key="1">
    <source>
        <dbReference type="ARBA" id="ARBA00012417"/>
    </source>
</evidence>
<dbReference type="GO" id="GO:0006261">
    <property type="term" value="P:DNA-templated DNA replication"/>
    <property type="evidence" value="ECO:0007669"/>
    <property type="project" value="TreeGrafter"/>
</dbReference>
<comment type="catalytic activity">
    <reaction evidence="8">
        <text>DNA(n) + a 2'-deoxyribonucleoside 5'-triphosphate = DNA(n+1) + diphosphate</text>
        <dbReference type="Rhea" id="RHEA:22508"/>
        <dbReference type="Rhea" id="RHEA-COMP:17339"/>
        <dbReference type="Rhea" id="RHEA-COMP:17340"/>
        <dbReference type="ChEBI" id="CHEBI:33019"/>
        <dbReference type="ChEBI" id="CHEBI:61560"/>
        <dbReference type="ChEBI" id="CHEBI:173112"/>
        <dbReference type="EC" id="2.7.7.7"/>
    </reaction>
</comment>
<keyword evidence="12" id="KW-1185">Reference proteome</keyword>
<evidence type="ECO:0000256" key="3">
    <source>
        <dbReference type="ARBA" id="ARBA00022679"/>
    </source>
</evidence>
<keyword evidence="3" id="KW-0808">Transferase</keyword>
<evidence type="ECO:0000256" key="6">
    <source>
        <dbReference type="ARBA" id="ARBA00022932"/>
    </source>
</evidence>
<protein>
    <recommendedName>
        <fullName evidence="2">DNA polymerase III subunit delta</fullName>
        <ecNumber evidence="1">2.7.7.7</ecNumber>
    </recommendedName>
</protein>
<sequence length="340" mass="38606">MNVQTAITDIHQGKLAPVYLVVGTDRFLAERFKQALLAQVIQSPDDELNYASFDMDETPLSVAVEEAATIPFFGDYRLVFIEHPYFLTTEKVSGGPDHEMAELLQYLQAPSPTTILVLHAAVEKLDERKKVTKALKKQAVLIEAAPLGEKDLRRYLQQTIANEGYQIRPDAFERFIQLTDLDLARGMSELNKLFLYASENKQITLSAVTDLVPKSLEHNLFDMTEYVLKGDADQALRLYHDLLLQGEETIKLIAILLGQVRLLLQTKILMQIGYQQANIVETLGIHPYRVKLAMQQVQKFSLAGLARLFDQLVEEDSRIKTGKMEKELLFELFLLRQGRA</sequence>
<dbReference type="InterPro" id="IPR005790">
    <property type="entry name" value="DNA_polIII_delta"/>
</dbReference>
<dbReference type="Gene3D" id="1.20.272.10">
    <property type="match status" value="1"/>
</dbReference>
<keyword evidence="5" id="KW-0235">DNA replication</keyword>
<dbReference type="SUPFAM" id="SSF52540">
    <property type="entry name" value="P-loop containing nucleoside triphosphate hydrolases"/>
    <property type="match status" value="1"/>
</dbReference>
<comment type="similarity">
    <text evidence="7">Belongs to the DNA polymerase HolA subunit family.</text>
</comment>
<dbReference type="InterPro" id="IPR010372">
    <property type="entry name" value="DNA_pol3_delta_N"/>
</dbReference>
<keyword evidence="6" id="KW-0239">DNA-directed DNA polymerase</keyword>